<dbReference type="InterPro" id="IPR036770">
    <property type="entry name" value="Ankyrin_rpt-contain_sf"/>
</dbReference>
<dbReference type="PANTHER" id="PTHR46586">
    <property type="entry name" value="ANKYRIN REPEAT-CONTAINING PROTEIN"/>
    <property type="match status" value="1"/>
</dbReference>
<sequence>MNIISLLAHENNDVYQHLFGSLPISDKRSFIRTCKINSRQSVHMPLAEKNFLKMINRTRFLSNKPINLYCDLHKFTLELLFNEHYISDKYFVHENRILHQYPKIYKRLGKKEDFELISRLMKLNRDSYGGKNSDFIMMAAAKTGNFKVLEWMHHNGYVVDDSSVAFAAKGNQLETLKWLGARTTIRSSLAMAYAAKKGHMDILKYLVNAGYPIGNTPYHAAVGGYLDIVIFLYSVYPAATFGIWQGALYSDNIEIPKFLRDKQIDFNDDVFRCNNLQILIWLLDNYEIELNVNLASSIAYDGNLECLQFLYSKDCPINNACVFQGAVNGQNVRMLEWLYELNVPFDWTATNAAVSIESKVILELLISWGCPLNDATCSVAASRGNLEILELLYHCGCELNEKVIQNAAQYGHLNVVIWAHERGCKFDADCCQSAVLWDYLYVLKWLREKGCPWDERVCLVAIECGHIDILNYALENDCEFTGIAFLAAMESENDDIVECAKKFMDKVIDN</sequence>
<dbReference type="EMBL" id="MN739357">
    <property type="protein sequence ID" value="QHT00630.1"/>
    <property type="molecule type" value="Genomic_DNA"/>
</dbReference>
<dbReference type="InterPro" id="IPR052050">
    <property type="entry name" value="SecEffector_AnkRepeat"/>
</dbReference>
<dbReference type="Pfam" id="PF12796">
    <property type="entry name" value="Ank_2"/>
    <property type="match status" value="1"/>
</dbReference>
<protein>
    <submittedName>
        <fullName evidence="1">Uncharacterized protein</fullName>
    </submittedName>
</protein>
<name>A0A6C0C9Z6_9ZZZZ</name>
<accession>A0A6C0C9Z6</accession>
<dbReference type="InterPro" id="IPR002110">
    <property type="entry name" value="Ankyrin_rpt"/>
</dbReference>
<dbReference type="SUPFAM" id="SSF48403">
    <property type="entry name" value="Ankyrin repeat"/>
    <property type="match status" value="2"/>
</dbReference>
<reference evidence="1" key="1">
    <citation type="journal article" date="2020" name="Nature">
        <title>Giant virus diversity and host interactions through global metagenomics.</title>
        <authorList>
            <person name="Schulz F."/>
            <person name="Roux S."/>
            <person name="Paez-Espino D."/>
            <person name="Jungbluth S."/>
            <person name="Walsh D.A."/>
            <person name="Denef V.J."/>
            <person name="McMahon K.D."/>
            <person name="Konstantinidis K.T."/>
            <person name="Eloe-Fadrosh E.A."/>
            <person name="Kyrpides N.C."/>
            <person name="Woyke T."/>
        </authorList>
    </citation>
    <scope>NUCLEOTIDE SEQUENCE</scope>
    <source>
        <strain evidence="1">GVMAG-M-3300020192-26</strain>
    </source>
</reference>
<evidence type="ECO:0000313" key="1">
    <source>
        <dbReference type="EMBL" id="QHT00630.1"/>
    </source>
</evidence>
<dbReference type="PANTHER" id="PTHR46586:SF3">
    <property type="entry name" value="ANKYRIN REPEAT-CONTAINING PROTEIN"/>
    <property type="match status" value="1"/>
</dbReference>
<dbReference type="Gene3D" id="1.25.40.20">
    <property type="entry name" value="Ankyrin repeat-containing domain"/>
    <property type="match status" value="2"/>
</dbReference>
<dbReference type="AlphaFoldDB" id="A0A6C0C9Z6"/>
<organism evidence="1">
    <name type="scientific">viral metagenome</name>
    <dbReference type="NCBI Taxonomy" id="1070528"/>
    <lineage>
        <taxon>unclassified sequences</taxon>
        <taxon>metagenomes</taxon>
        <taxon>organismal metagenomes</taxon>
    </lineage>
</organism>
<proteinExistence type="predicted"/>